<evidence type="ECO:0000256" key="8">
    <source>
        <dbReference type="ARBA" id="ARBA00023242"/>
    </source>
</evidence>
<dbReference type="PANTHER" id="PTHR32078:SF1">
    <property type="entry name" value="NUCLEAR PROTEIN MDM1"/>
    <property type="match status" value="1"/>
</dbReference>
<evidence type="ECO:0000256" key="6">
    <source>
        <dbReference type="ARBA" id="ARBA00022701"/>
    </source>
</evidence>
<comment type="function">
    <text evidence="9">Microtubule-binding protein that negatively regulates centriole duplication. Binds to and stabilizes microtubules.</text>
</comment>
<feature type="non-terminal residue" evidence="11">
    <location>
        <position position="143"/>
    </location>
</feature>
<dbReference type="Proteomes" id="UP001529510">
    <property type="component" value="Unassembled WGS sequence"/>
</dbReference>
<gene>
    <name evidence="11" type="ORF">M9458_009694</name>
</gene>
<organism evidence="11 12">
    <name type="scientific">Cirrhinus mrigala</name>
    <name type="common">Mrigala</name>
    <dbReference type="NCBI Taxonomy" id="683832"/>
    <lineage>
        <taxon>Eukaryota</taxon>
        <taxon>Metazoa</taxon>
        <taxon>Chordata</taxon>
        <taxon>Craniata</taxon>
        <taxon>Vertebrata</taxon>
        <taxon>Euteleostomi</taxon>
        <taxon>Actinopterygii</taxon>
        <taxon>Neopterygii</taxon>
        <taxon>Teleostei</taxon>
        <taxon>Ostariophysi</taxon>
        <taxon>Cypriniformes</taxon>
        <taxon>Cyprinidae</taxon>
        <taxon>Labeoninae</taxon>
        <taxon>Labeonini</taxon>
        <taxon>Cirrhinus</taxon>
    </lineage>
</organism>
<dbReference type="InterPro" id="IPR029136">
    <property type="entry name" value="MDM1"/>
</dbReference>
<dbReference type="PANTHER" id="PTHR32078">
    <property type="entry name" value="NUCLEAR PROTEIN MDM1"/>
    <property type="match status" value="1"/>
</dbReference>
<evidence type="ECO:0000313" key="12">
    <source>
        <dbReference type="Proteomes" id="UP001529510"/>
    </source>
</evidence>
<dbReference type="EMBL" id="JAMKFB020000004">
    <property type="protein sequence ID" value="KAL0196122.1"/>
    <property type="molecule type" value="Genomic_DNA"/>
</dbReference>
<feature type="compositionally biased region" description="Low complexity" evidence="10">
    <location>
        <begin position="39"/>
        <end position="59"/>
    </location>
</feature>
<evidence type="ECO:0000313" key="11">
    <source>
        <dbReference type="EMBL" id="KAL0196122.1"/>
    </source>
</evidence>
<feature type="compositionally biased region" description="Low complexity" evidence="10">
    <location>
        <begin position="68"/>
        <end position="85"/>
    </location>
</feature>
<feature type="region of interest" description="Disordered" evidence="10">
    <location>
        <begin position="1"/>
        <end position="143"/>
    </location>
</feature>
<dbReference type="AlphaFoldDB" id="A0ABD0RE59"/>
<protein>
    <recommendedName>
        <fullName evidence="4">Nuclear protein MDM1</fullName>
    </recommendedName>
</protein>
<dbReference type="GO" id="GO:0005814">
    <property type="term" value="C:centriole"/>
    <property type="evidence" value="ECO:0007669"/>
    <property type="project" value="UniProtKB-SubCell"/>
</dbReference>
<keyword evidence="7" id="KW-0206">Cytoskeleton</keyword>
<comment type="caution">
    <text evidence="11">The sequence shown here is derived from an EMBL/GenBank/DDBJ whole genome shotgun (WGS) entry which is preliminary data.</text>
</comment>
<evidence type="ECO:0000256" key="3">
    <source>
        <dbReference type="ARBA" id="ARBA00010494"/>
    </source>
</evidence>
<keyword evidence="8" id="KW-0539">Nucleus</keyword>
<name>A0ABD0RE59_CIRMR</name>
<evidence type="ECO:0000256" key="5">
    <source>
        <dbReference type="ARBA" id="ARBA00022490"/>
    </source>
</evidence>
<keyword evidence="12" id="KW-1185">Reference proteome</keyword>
<evidence type="ECO:0000256" key="10">
    <source>
        <dbReference type="SAM" id="MobiDB-lite"/>
    </source>
</evidence>
<dbReference type="GO" id="GO:0005874">
    <property type="term" value="C:microtubule"/>
    <property type="evidence" value="ECO:0007669"/>
    <property type="project" value="UniProtKB-KW"/>
</dbReference>
<evidence type="ECO:0000256" key="2">
    <source>
        <dbReference type="ARBA" id="ARBA00004123"/>
    </source>
</evidence>
<evidence type="ECO:0000256" key="1">
    <source>
        <dbReference type="ARBA" id="ARBA00004114"/>
    </source>
</evidence>
<accession>A0ABD0RE59</accession>
<feature type="compositionally biased region" description="Basic and acidic residues" evidence="10">
    <location>
        <begin position="1"/>
        <end position="12"/>
    </location>
</feature>
<reference evidence="11 12" key="1">
    <citation type="submission" date="2024-05" db="EMBL/GenBank/DDBJ databases">
        <title>Genome sequencing and assembly of Indian major carp, Cirrhinus mrigala (Hamilton, 1822).</title>
        <authorList>
            <person name="Mohindra V."/>
            <person name="Chowdhury L.M."/>
            <person name="Lal K."/>
            <person name="Jena J.K."/>
        </authorList>
    </citation>
    <scope>NUCLEOTIDE SEQUENCE [LARGE SCALE GENOMIC DNA]</scope>
    <source>
        <strain evidence="11">CM1030</strain>
        <tissue evidence="11">Blood</tissue>
    </source>
</reference>
<dbReference type="Pfam" id="PF15501">
    <property type="entry name" value="MDM1"/>
    <property type="match status" value="1"/>
</dbReference>
<keyword evidence="5" id="KW-0963">Cytoplasm</keyword>
<comment type="similarity">
    <text evidence="3">Belongs to the MDM1 family.</text>
</comment>
<evidence type="ECO:0000256" key="7">
    <source>
        <dbReference type="ARBA" id="ARBA00023212"/>
    </source>
</evidence>
<proteinExistence type="inferred from homology"/>
<evidence type="ECO:0000256" key="9">
    <source>
        <dbReference type="ARBA" id="ARBA00045771"/>
    </source>
</evidence>
<keyword evidence="6" id="KW-0493">Microtubule</keyword>
<feature type="non-terminal residue" evidence="11">
    <location>
        <position position="1"/>
    </location>
</feature>
<dbReference type="GO" id="GO:0005634">
    <property type="term" value="C:nucleus"/>
    <property type="evidence" value="ECO:0007669"/>
    <property type="project" value="UniProtKB-SubCell"/>
</dbReference>
<sequence>VQELREKAEAYRKRAWGTHFSRQHMNQIMSEHNWMWEPSSGTSSSSSIESEGCRSTSSSPVIEALDLASPGPSASVAASRRSSPGEPGLHEDPTLPVRRRLAWDEEEGLRERNESEISQEELTVERNEGNPIDEHGSIKERNE</sequence>
<feature type="compositionally biased region" description="Basic and acidic residues" evidence="10">
    <location>
        <begin position="123"/>
        <end position="143"/>
    </location>
</feature>
<comment type="subcellular location">
    <subcellularLocation>
        <location evidence="1">Cytoplasm</location>
        <location evidence="1">Cytoskeleton</location>
        <location evidence="1">Microtubule organizing center</location>
        <location evidence="1">Centrosome</location>
        <location evidence="1">Centriole</location>
    </subcellularLocation>
    <subcellularLocation>
        <location evidence="2">Nucleus</location>
    </subcellularLocation>
</comment>
<evidence type="ECO:0000256" key="4">
    <source>
        <dbReference type="ARBA" id="ARBA00013508"/>
    </source>
</evidence>